<keyword evidence="1" id="KW-0479">Metal-binding</keyword>
<evidence type="ECO:0000313" key="8">
    <source>
        <dbReference type="Proteomes" id="UP001318860"/>
    </source>
</evidence>
<feature type="domain" description="SWIM-type" evidence="6">
    <location>
        <begin position="493"/>
        <end position="525"/>
    </location>
</feature>
<dbReference type="InterPro" id="IPR007527">
    <property type="entry name" value="Znf_SWIM"/>
</dbReference>
<feature type="compositionally biased region" description="Basic and acidic residues" evidence="5">
    <location>
        <begin position="112"/>
        <end position="134"/>
    </location>
</feature>
<proteinExistence type="predicted"/>
<dbReference type="PROSITE" id="PS50966">
    <property type="entry name" value="ZF_SWIM"/>
    <property type="match status" value="1"/>
</dbReference>
<dbReference type="PANTHER" id="PTHR31973:SF195">
    <property type="entry name" value="MUDR FAMILY TRANSPOSASE"/>
    <property type="match status" value="1"/>
</dbReference>
<dbReference type="PANTHER" id="PTHR31973">
    <property type="entry name" value="POLYPROTEIN, PUTATIVE-RELATED"/>
    <property type="match status" value="1"/>
</dbReference>
<dbReference type="InterPro" id="IPR006564">
    <property type="entry name" value="Znf_PMZ"/>
</dbReference>
<keyword evidence="3" id="KW-0862">Zinc</keyword>
<comment type="caution">
    <text evidence="7">The sequence shown here is derived from an EMBL/GenBank/DDBJ whole genome shotgun (WGS) entry which is preliminary data.</text>
</comment>
<dbReference type="Pfam" id="PF04434">
    <property type="entry name" value="SWIM"/>
    <property type="match status" value="1"/>
</dbReference>
<organism evidence="7 8">
    <name type="scientific">Rehmannia glutinosa</name>
    <name type="common">Chinese foxglove</name>
    <dbReference type="NCBI Taxonomy" id="99300"/>
    <lineage>
        <taxon>Eukaryota</taxon>
        <taxon>Viridiplantae</taxon>
        <taxon>Streptophyta</taxon>
        <taxon>Embryophyta</taxon>
        <taxon>Tracheophyta</taxon>
        <taxon>Spermatophyta</taxon>
        <taxon>Magnoliopsida</taxon>
        <taxon>eudicotyledons</taxon>
        <taxon>Gunneridae</taxon>
        <taxon>Pentapetalae</taxon>
        <taxon>asterids</taxon>
        <taxon>lamiids</taxon>
        <taxon>Lamiales</taxon>
        <taxon>Orobanchaceae</taxon>
        <taxon>Rehmannieae</taxon>
        <taxon>Rehmannia</taxon>
    </lineage>
</organism>
<accession>A0ABR0WFM7</accession>
<evidence type="ECO:0000256" key="5">
    <source>
        <dbReference type="SAM" id="MobiDB-lite"/>
    </source>
</evidence>
<reference evidence="7 8" key="1">
    <citation type="journal article" date="2021" name="Comput. Struct. Biotechnol. J.">
        <title>De novo genome assembly of the potent medicinal plant Rehmannia glutinosa using nanopore technology.</title>
        <authorList>
            <person name="Ma L."/>
            <person name="Dong C."/>
            <person name="Song C."/>
            <person name="Wang X."/>
            <person name="Zheng X."/>
            <person name="Niu Y."/>
            <person name="Chen S."/>
            <person name="Feng W."/>
        </authorList>
    </citation>
    <scope>NUCLEOTIDE SEQUENCE [LARGE SCALE GENOMIC DNA]</scope>
    <source>
        <strain evidence="7">DH-2019</strain>
    </source>
</reference>
<keyword evidence="2 4" id="KW-0863">Zinc-finger</keyword>
<keyword evidence="8" id="KW-1185">Reference proteome</keyword>
<dbReference type="EMBL" id="JABTTQ020000011">
    <property type="protein sequence ID" value="KAK6146408.1"/>
    <property type="molecule type" value="Genomic_DNA"/>
</dbReference>
<dbReference type="SMART" id="SM00575">
    <property type="entry name" value="ZnF_PMZ"/>
    <property type="match status" value="1"/>
</dbReference>
<feature type="region of interest" description="Disordered" evidence="5">
    <location>
        <begin position="112"/>
        <end position="138"/>
    </location>
</feature>
<evidence type="ECO:0000256" key="4">
    <source>
        <dbReference type="PROSITE-ProRule" id="PRU00325"/>
    </source>
</evidence>
<evidence type="ECO:0000256" key="2">
    <source>
        <dbReference type="ARBA" id="ARBA00022771"/>
    </source>
</evidence>
<evidence type="ECO:0000256" key="3">
    <source>
        <dbReference type="ARBA" id="ARBA00022833"/>
    </source>
</evidence>
<evidence type="ECO:0000313" key="7">
    <source>
        <dbReference type="EMBL" id="KAK6146408.1"/>
    </source>
</evidence>
<gene>
    <name evidence="7" type="ORF">DH2020_020277</name>
</gene>
<dbReference type="Proteomes" id="UP001318860">
    <property type="component" value="Unassembled WGS sequence"/>
</dbReference>
<evidence type="ECO:0000256" key="1">
    <source>
        <dbReference type="ARBA" id="ARBA00022723"/>
    </source>
</evidence>
<name>A0ABR0WFM7_REHGL</name>
<protein>
    <recommendedName>
        <fullName evidence="6">SWIM-type domain-containing protein</fullName>
    </recommendedName>
</protein>
<sequence length="585" mass="67298">MTSWLTYQCKNSLPPCPIIDEDDVQLLICVNTNKFLSAPLCLVTKLKDYQVSTQSKREQNESESSNNFEEAFDPIGTAEHFYDYKEEAELEPTDPIFYDDSHATFYKCSRPERVEPPVESPRRHDNDIPIHENDLPPPLNQTAIYSGYEGGPSFIQNCTSKSLKYSIRTGHSCVGIESATPNTTSDSVSIDNDLHVDQVFHSKDEIIRRFQIISMIKNREYKTKKSDQGRFILPFKSPTHVYPPAMVISELKQALGVDIGYEKAWRAREEALKLVGGTPDDSFKKLTAYFHRLKEVNPDTITHIEIDGDGNFKYYYMCLGQSLHGFGMAIRHVLAVDETHLKGKYRYRHANIQKGVKDVFPNAHHRFCIYHLRQNVVAKFEKVVDISTLLLCATKTYDEAVHRSCIRQILVVDEVYNYLTCDAKDPPVSLLDTIVTKLSDWFSKCRDVACKMNGPFTTCAEKQVLKRDELARRFNIRTLHHYTYEVLDGHKIAVVDVNRKTCTCQKFHLDQLACAHALETTSKINFSKYGMTSPYYIDEYLYKHIQSQYILSGMRIIGILQRKYPTRSFWLQLCADQEVSHIKLG</sequence>
<evidence type="ECO:0000259" key="6">
    <source>
        <dbReference type="PROSITE" id="PS50966"/>
    </source>
</evidence>